<dbReference type="InterPro" id="IPR009056">
    <property type="entry name" value="Cyt_c-like_dom"/>
</dbReference>
<dbReference type="InterPro" id="IPR036909">
    <property type="entry name" value="Cyt_c-like_dom_sf"/>
</dbReference>
<dbReference type="GO" id="GO:0009055">
    <property type="term" value="F:electron transfer activity"/>
    <property type="evidence" value="ECO:0007669"/>
    <property type="project" value="InterPro"/>
</dbReference>
<evidence type="ECO:0000256" key="5">
    <source>
        <dbReference type="SAM" id="SignalP"/>
    </source>
</evidence>
<proteinExistence type="predicted"/>
<dbReference type="Pfam" id="PF07635">
    <property type="entry name" value="PSCyt1"/>
    <property type="match status" value="1"/>
</dbReference>
<dbReference type="InterPro" id="IPR022655">
    <property type="entry name" value="DUF1553"/>
</dbReference>
<keyword evidence="3 4" id="KW-0408">Iron</keyword>
<dbReference type="GO" id="GO:0046872">
    <property type="term" value="F:metal ion binding"/>
    <property type="evidence" value="ECO:0007669"/>
    <property type="project" value="UniProtKB-KW"/>
</dbReference>
<dbReference type="EMBL" id="NIDE01000014">
    <property type="protein sequence ID" value="OWK38113.1"/>
    <property type="molecule type" value="Genomic_DNA"/>
</dbReference>
<organism evidence="7 8">
    <name type="scientific">Fimbriiglobus ruber</name>
    <dbReference type="NCBI Taxonomy" id="1908690"/>
    <lineage>
        <taxon>Bacteria</taxon>
        <taxon>Pseudomonadati</taxon>
        <taxon>Planctomycetota</taxon>
        <taxon>Planctomycetia</taxon>
        <taxon>Gemmatales</taxon>
        <taxon>Gemmataceae</taxon>
        <taxon>Fimbriiglobus</taxon>
    </lineage>
</organism>
<keyword evidence="8" id="KW-1185">Reference proteome</keyword>
<gene>
    <name evidence="7" type="ORF">FRUB_07233</name>
</gene>
<evidence type="ECO:0000256" key="2">
    <source>
        <dbReference type="ARBA" id="ARBA00022723"/>
    </source>
</evidence>
<dbReference type="AlphaFoldDB" id="A0A225DAW6"/>
<dbReference type="OrthoDB" id="127107at2"/>
<dbReference type="PROSITE" id="PS51007">
    <property type="entry name" value="CYTC"/>
    <property type="match status" value="1"/>
</dbReference>
<comment type="caution">
    <text evidence="7">The sequence shown here is derived from an EMBL/GenBank/DDBJ whole genome shotgun (WGS) entry which is preliminary data.</text>
</comment>
<protein>
    <recommendedName>
        <fullName evidence="6">Cytochrome c domain-containing protein</fullName>
    </recommendedName>
</protein>
<evidence type="ECO:0000313" key="7">
    <source>
        <dbReference type="EMBL" id="OWK38113.1"/>
    </source>
</evidence>
<evidence type="ECO:0000256" key="3">
    <source>
        <dbReference type="ARBA" id="ARBA00023004"/>
    </source>
</evidence>
<keyword evidence="1 4" id="KW-0349">Heme</keyword>
<dbReference type="InterPro" id="IPR011429">
    <property type="entry name" value="Cyt_c_Planctomycete-type"/>
</dbReference>
<feature type="chain" id="PRO_5012171960" description="Cytochrome c domain-containing protein" evidence="5">
    <location>
        <begin position="20"/>
        <end position="1023"/>
    </location>
</feature>
<name>A0A225DAW6_9BACT</name>
<dbReference type="PANTHER" id="PTHR35889:SF3">
    <property type="entry name" value="F-BOX DOMAIN-CONTAINING PROTEIN"/>
    <property type="match status" value="1"/>
</dbReference>
<accession>A0A225DAW6</accession>
<dbReference type="PANTHER" id="PTHR35889">
    <property type="entry name" value="CYCLOINULO-OLIGOSACCHARIDE FRUCTANOTRANSFERASE-RELATED"/>
    <property type="match status" value="1"/>
</dbReference>
<dbReference type="InterPro" id="IPR011444">
    <property type="entry name" value="DUF1549"/>
</dbReference>
<evidence type="ECO:0000259" key="6">
    <source>
        <dbReference type="PROSITE" id="PS51007"/>
    </source>
</evidence>
<dbReference type="Pfam" id="PF07583">
    <property type="entry name" value="PSCyt2"/>
    <property type="match status" value="1"/>
</dbReference>
<evidence type="ECO:0000313" key="8">
    <source>
        <dbReference type="Proteomes" id="UP000214646"/>
    </source>
</evidence>
<dbReference type="SUPFAM" id="SSF46626">
    <property type="entry name" value="Cytochrome c"/>
    <property type="match status" value="1"/>
</dbReference>
<dbReference type="RefSeq" id="WP_088257944.1">
    <property type="nucleotide sequence ID" value="NZ_NIDE01000014.1"/>
</dbReference>
<feature type="domain" description="Cytochrome c" evidence="6">
    <location>
        <begin position="13"/>
        <end position="210"/>
    </location>
</feature>
<evidence type="ECO:0000256" key="1">
    <source>
        <dbReference type="ARBA" id="ARBA00022617"/>
    </source>
</evidence>
<reference evidence="8" key="1">
    <citation type="submission" date="2017-06" db="EMBL/GenBank/DDBJ databases">
        <title>Genome analysis of Fimbriiglobus ruber SP5, the first member of the order Planctomycetales with confirmed chitinolytic capability.</title>
        <authorList>
            <person name="Ravin N.V."/>
            <person name="Rakitin A.L."/>
            <person name="Ivanova A.A."/>
            <person name="Beletsky A.V."/>
            <person name="Kulichevskaya I.S."/>
            <person name="Mardanov A.V."/>
            <person name="Dedysh S.N."/>
        </authorList>
    </citation>
    <scope>NUCLEOTIDE SEQUENCE [LARGE SCALE GENOMIC DNA]</scope>
    <source>
        <strain evidence="8">SP5</strain>
    </source>
</reference>
<evidence type="ECO:0000256" key="4">
    <source>
        <dbReference type="PROSITE-ProRule" id="PRU00433"/>
    </source>
</evidence>
<dbReference type="GO" id="GO:0020037">
    <property type="term" value="F:heme binding"/>
    <property type="evidence" value="ECO:0007669"/>
    <property type="project" value="InterPro"/>
</dbReference>
<keyword evidence="2 4" id="KW-0479">Metal-binding</keyword>
<keyword evidence="5" id="KW-0732">Signal</keyword>
<feature type="signal peptide" evidence="5">
    <location>
        <begin position="1"/>
        <end position="19"/>
    </location>
</feature>
<dbReference type="Proteomes" id="UP000214646">
    <property type="component" value="Unassembled WGS sequence"/>
</dbReference>
<dbReference type="Pfam" id="PF07587">
    <property type="entry name" value="PSD1"/>
    <property type="match status" value="1"/>
</dbReference>
<sequence>MHRYVLVFALGLVAVPVGAQTVDFNRDVRPVLAEACFACHGPDDKARKGDLRLDTRADATAAGAIVPGKPAESAVVQRLLSGDPGKIMPPPKTGKKLTAAQVETLKKWIAEGAEYRGHWAFTAPKRAPLPKLAVPPAGFRIRNPIDAFVLARLEKEGLKPSPEADKVTLIRRVTLDLTGLPPTPAEVEAFVADASADTYEKLVDRLLASPRYGERMALEWLDAARYADTHGYHIDSGRDMTRWRDYVIRAFHTNMPFDRFTVEQFAGDLLPNPTPEQKIATGFHRNHMINFEGGAIPEEYQTAYVVDRVNTASTVWLGLSMGCAQCHDHKYDPITMKDFYRFYAFFNTIPENGLDGQRGNAAPVLRVPATGDAEKIAGLLAKVAALDTKLAGPLPEVDAGQAEWEKTPDAGKIVWYSADPAAPKSKGGATLTVLDDKSIRASGTNPATETYTVTFRPVVATMTGLRLEVFADDAMPARGPGRSGNGNFVMTGIKVSGGDKKPAALKSASADYSQTDGGFDVATTFKGGPGWAIYPEVGKDHAAVFAFASPLAAGGKDVTVELRFQSVFSQHQFGKFRLSVTDSPNPHGATTPPAAIATVLKAAARDRTPKQAVDLRAYYRASISPVVRAMKDEVAGLRKQVADIEASASTAMVMQEMPTPRETFMLVRGQYDKKGEKVSAGVPASLPPLPAGSPANRLGLAKWLVAPDHPLTARVTVNRYWQMYFGTGIVKTAEDFGTQGEFPTHPELLDWLACEFVTPTVTGHESHGWDVRHIQRLIVTSSTYRQSSRATADLHHRDPENRLLARMTRVRLPAEFLRDQSLAVSGLLNGEIGGKSVSPYQPPGIWEELAFRLDNKNFTAQIYEPSTGKDLYRRTMYTFWKRTAPPPSLVTLDAPDREVCTVRRPRTNTPLQALVLMNDPTYVEAARKLAERTMTEGGATAAERITFAFRLAAARKPAEPEVRVLQRVLDTQREKYRAAPDAAKKLLAVGASPRNEKLDAAELAAWTMVATTILNLDEVLTRN</sequence>